<feature type="disulfide bond" evidence="17">
    <location>
        <begin position="1809"/>
        <end position="1827"/>
    </location>
</feature>
<reference evidence="22" key="1">
    <citation type="submission" date="2020-04" db="EMBL/GenBank/DDBJ databases">
        <authorList>
            <person name="Neveu A P."/>
        </authorList>
    </citation>
    <scope>NUCLEOTIDE SEQUENCE</scope>
    <source>
        <tissue evidence="22">Whole embryo</tissue>
    </source>
</reference>
<organism evidence="22">
    <name type="scientific">Phallusia mammillata</name>
    <dbReference type="NCBI Taxonomy" id="59560"/>
    <lineage>
        <taxon>Eukaryota</taxon>
        <taxon>Metazoa</taxon>
        <taxon>Chordata</taxon>
        <taxon>Tunicata</taxon>
        <taxon>Ascidiacea</taxon>
        <taxon>Phlebobranchia</taxon>
        <taxon>Ascidiidae</taxon>
        <taxon>Phallusia</taxon>
    </lineage>
</organism>
<feature type="disulfide bond" evidence="16">
    <location>
        <begin position="1737"/>
        <end position="1746"/>
    </location>
</feature>
<dbReference type="InterPro" id="IPR056588">
    <property type="entry name" value="EGF_LRP2"/>
</dbReference>
<dbReference type="InterPro" id="IPR001881">
    <property type="entry name" value="EGF-like_Ca-bd_dom"/>
</dbReference>
<keyword evidence="9 20" id="KW-1133">Transmembrane helix</keyword>
<evidence type="ECO:0000256" key="3">
    <source>
        <dbReference type="ARBA" id="ARBA00022536"/>
    </source>
</evidence>
<dbReference type="GO" id="GO:0005509">
    <property type="term" value="F:calcium ion binding"/>
    <property type="evidence" value="ECO:0007669"/>
    <property type="project" value="InterPro"/>
</dbReference>
<feature type="disulfide bond" evidence="17">
    <location>
        <begin position="2843"/>
        <end position="2861"/>
    </location>
</feature>
<dbReference type="InterPro" id="IPR000152">
    <property type="entry name" value="EGF-type_Asp/Asn_hydroxyl_site"/>
</dbReference>
<feature type="disulfide bond" evidence="17">
    <location>
        <begin position="1846"/>
        <end position="1858"/>
    </location>
</feature>
<dbReference type="PROSITE" id="PS51120">
    <property type="entry name" value="LDLRB"/>
    <property type="match status" value="7"/>
</dbReference>
<feature type="disulfide bond" evidence="17">
    <location>
        <begin position="2608"/>
        <end position="2623"/>
    </location>
</feature>
<dbReference type="PROSITE" id="PS01187">
    <property type="entry name" value="EGF_CA"/>
    <property type="match status" value="2"/>
</dbReference>
<evidence type="ECO:0000256" key="1">
    <source>
        <dbReference type="ARBA" id="ARBA00004479"/>
    </source>
</evidence>
<dbReference type="FunFam" id="4.10.400.10:FF:000034">
    <property type="entry name" value="Low-density lipoprotein receptor-related protein 2"/>
    <property type="match status" value="2"/>
</dbReference>
<feature type="disulfide bond" evidence="17">
    <location>
        <begin position="2773"/>
        <end position="2788"/>
    </location>
</feature>
<feature type="repeat" description="LDL-receptor class B" evidence="18">
    <location>
        <begin position="840"/>
        <end position="884"/>
    </location>
</feature>
<keyword evidence="11 16" id="KW-1015">Disulfide bond</keyword>
<feature type="disulfide bond" evidence="17">
    <location>
        <begin position="78"/>
        <end position="90"/>
    </location>
</feature>
<dbReference type="SMART" id="SM00135">
    <property type="entry name" value="LY"/>
    <property type="match status" value="25"/>
</dbReference>
<dbReference type="PROSITE" id="PS50068">
    <property type="entry name" value="LDLRA_2"/>
    <property type="match status" value="26"/>
</dbReference>
<feature type="repeat" description="LDL-receptor class B" evidence="18">
    <location>
        <begin position="1625"/>
        <end position="1667"/>
    </location>
</feature>
<feature type="repeat" description="LDL-receptor class B" evidence="18">
    <location>
        <begin position="2264"/>
        <end position="2306"/>
    </location>
</feature>
<keyword evidence="8" id="KW-0106">Calcium</keyword>
<dbReference type="Pfam" id="PF00057">
    <property type="entry name" value="Ldl_recept_a"/>
    <property type="match status" value="21"/>
</dbReference>
<evidence type="ECO:0000256" key="19">
    <source>
        <dbReference type="SAM" id="MobiDB-lite"/>
    </source>
</evidence>
<feature type="disulfide bond" evidence="17">
    <location>
        <begin position="161"/>
        <end position="173"/>
    </location>
</feature>
<feature type="disulfide bond" evidence="17">
    <location>
        <begin position="346"/>
        <end position="361"/>
    </location>
</feature>
<dbReference type="SUPFAM" id="SSF63825">
    <property type="entry name" value="YWTD domain"/>
    <property type="match status" value="6"/>
</dbReference>
<feature type="repeat" description="LDL-receptor class B" evidence="18">
    <location>
        <begin position="2307"/>
        <end position="2354"/>
    </location>
</feature>
<evidence type="ECO:0000256" key="4">
    <source>
        <dbReference type="ARBA" id="ARBA00022583"/>
    </source>
</evidence>
<evidence type="ECO:0000256" key="10">
    <source>
        <dbReference type="ARBA" id="ARBA00023136"/>
    </source>
</evidence>
<feature type="repeat" description="LDL-receptor class B" evidence="18">
    <location>
        <begin position="1580"/>
        <end position="1624"/>
    </location>
</feature>
<dbReference type="InterPro" id="IPR023415">
    <property type="entry name" value="LDLR_class-A_CS"/>
</dbReference>
<evidence type="ECO:0000256" key="17">
    <source>
        <dbReference type="PROSITE-ProRule" id="PRU00124"/>
    </source>
</evidence>
<dbReference type="GO" id="GO:0042562">
    <property type="term" value="F:hormone binding"/>
    <property type="evidence" value="ECO:0007669"/>
    <property type="project" value="TreeGrafter"/>
</dbReference>
<dbReference type="InterPro" id="IPR000742">
    <property type="entry name" value="EGF"/>
</dbReference>
<dbReference type="SMART" id="SM00192">
    <property type="entry name" value="LDLa"/>
    <property type="match status" value="26"/>
</dbReference>
<feature type="domain" description="EGF-like" evidence="21">
    <location>
        <begin position="3036"/>
        <end position="3074"/>
    </location>
</feature>
<evidence type="ECO:0000256" key="9">
    <source>
        <dbReference type="ARBA" id="ARBA00022989"/>
    </source>
</evidence>
<gene>
    <name evidence="22" type="primary">Lrp1-001</name>
</gene>
<dbReference type="SUPFAM" id="SSF57196">
    <property type="entry name" value="EGF/Laminin"/>
    <property type="match status" value="4"/>
</dbReference>
<feature type="repeat" description="LDL-receptor class B" evidence="18">
    <location>
        <begin position="554"/>
        <end position="596"/>
    </location>
</feature>
<dbReference type="InterPro" id="IPR011042">
    <property type="entry name" value="6-blade_b-propeller_TolB-like"/>
</dbReference>
<dbReference type="Pfam" id="PF07645">
    <property type="entry name" value="EGF_CA"/>
    <property type="match status" value="2"/>
</dbReference>
<dbReference type="SMART" id="SM00179">
    <property type="entry name" value="EGF_CA"/>
    <property type="match status" value="5"/>
</dbReference>
<feature type="disulfide bond" evidence="17">
    <location>
        <begin position="2003"/>
        <end position="2015"/>
    </location>
</feature>
<feature type="repeat" description="LDL-receptor class B" evidence="18">
    <location>
        <begin position="645"/>
        <end position="689"/>
    </location>
</feature>
<dbReference type="InterPro" id="IPR036055">
    <property type="entry name" value="LDL_receptor-like_sf"/>
</dbReference>
<feature type="disulfide bond" evidence="17">
    <location>
        <begin position="2022"/>
        <end position="2037"/>
    </location>
</feature>
<keyword evidence="7" id="KW-0677">Repeat</keyword>
<dbReference type="PROSITE" id="PS01186">
    <property type="entry name" value="EGF_2"/>
    <property type="match status" value="2"/>
</dbReference>
<dbReference type="SMART" id="SM00181">
    <property type="entry name" value="EGF"/>
    <property type="match status" value="16"/>
</dbReference>
<keyword evidence="5 20" id="KW-0812">Transmembrane</keyword>
<dbReference type="InterPro" id="IPR018097">
    <property type="entry name" value="EGF_Ca-bd_CS"/>
</dbReference>
<feature type="disulfide bond" evidence="17">
    <location>
        <begin position="1903"/>
        <end position="1918"/>
    </location>
</feature>
<evidence type="ECO:0000256" key="5">
    <source>
        <dbReference type="ARBA" id="ARBA00022692"/>
    </source>
</evidence>
<feature type="disulfide bond" evidence="17">
    <location>
        <begin position="85"/>
        <end position="103"/>
    </location>
</feature>
<feature type="disulfide bond" evidence="17">
    <location>
        <begin position="305"/>
        <end position="320"/>
    </location>
</feature>
<evidence type="ECO:0000256" key="2">
    <source>
        <dbReference type="ARBA" id="ARBA00009939"/>
    </source>
</evidence>
<comment type="similarity">
    <text evidence="2">Belongs to the LDLR family.</text>
</comment>
<evidence type="ECO:0000256" key="13">
    <source>
        <dbReference type="ARBA" id="ARBA00023176"/>
    </source>
</evidence>
<keyword evidence="14" id="KW-0325">Glycoprotein</keyword>
<feature type="disulfide bond" evidence="17">
    <location>
        <begin position="2721"/>
        <end position="2739"/>
    </location>
</feature>
<feature type="disulfide bond" evidence="17">
    <location>
        <begin position="1802"/>
        <end position="1814"/>
    </location>
</feature>
<dbReference type="PROSITE" id="PS00010">
    <property type="entry name" value="ASX_HYDROXYL"/>
    <property type="match status" value="1"/>
</dbReference>
<keyword evidence="22" id="KW-0449">Lipoprotein</keyword>
<feature type="disulfide bond" evidence="17">
    <location>
        <begin position="2836"/>
        <end position="2848"/>
    </location>
</feature>
<feature type="domain" description="EGF-like" evidence="21">
    <location>
        <begin position="1707"/>
        <end position="1747"/>
    </location>
</feature>
<feature type="region of interest" description="Disordered" evidence="19">
    <location>
        <begin position="3603"/>
        <end position="3646"/>
    </location>
</feature>
<protein>
    <submittedName>
        <fullName evidence="22">Prolow-density lipoprotein receptor-related protein 1-like</fullName>
    </submittedName>
</protein>
<dbReference type="CDD" id="cd00112">
    <property type="entry name" value="LDLa"/>
    <property type="match status" value="20"/>
</dbReference>
<evidence type="ECO:0000256" key="16">
    <source>
        <dbReference type="PROSITE-ProRule" id="PRU00076"/>
    </source>
</evidence>
<evidence type="ECO:0000256" key="12">
    <source>
        <dbReference type="ARBA" id="ARBA00023170"/>
    </source>
</evidence>
<feature type="disulfide bond" evidence="17">
    <location>
        <begin position="2050"/>
        <end position="2068"/>
    </location>
</feature>
<dbReference type="Gene3D" id="2.120.10.30">
    <property type="entry name" value="TolB, C-terminal domain"/>
    <property type="match status" value="6"/>
</dbReference>
<keyword evidence="4" id="KW-0254">Endocytosis</keyword>
<feature type="disulfide bond" evidence="17">
    <location>
        <begin position="2062"/>
        <end position="2077"/>
    </location>
</feature>
<dbReference type="GO" id="GO:0006898">
    <property type="term" value="P:receptor-mediated endocytosis"/>
    <property type="evidence" value="ECO:0007669"/>
    <property type="project" value="TreeGrafter"/>
</dbReference>
<feature type="disulfide bond" evidence="17">
    <location>
        <begin position="2733"/>
        <end position="2748"/>
    </location>
</feature>
<dbReference type="Gene3D" id="4.10.400.10">
    <property type="entry name" value="Low-density Lipoprotein Receptor"/>
    <property type="match status" value="25"/>
</dbReference>
<comment type="caution">
    <text evidence="16">Lacks conserved residue(s) required for the propagation of feature annotation.</text>
</comment>
<feature type="disulfide bond" evidence="17">
    <location>
        <begin position="168"/>
        <end position="186"/>
    </location>
</feature>
<dbReference type="PRINTS" id="PR00261">
    <property type="entry name" value="LDLRECEPTOR"/>
</dbReference>
<evidence type="ECO:0000256" key="7">
    <source>
        <dbReference type="ARBA" id="ARBA00022737"/>
    </source>
</evidence>
<feature type="disulfide bond" evidence="17">
    <location>
        <begin position="2813"/>
        <end position="2828"/>
    </location>
</feature>
<evidence type="ECO:0000256" key="15">
    <source>
        <dbReference type="ARBA" id="ARBA00037878"/>
    </source>
</evidence>
<feature type="disulfide bond" evidence="17">
    <location>
        <begin position="2566"/>
        <end position="2581"/>
    </location>
</feature>
<dbReference type="InterPro" id="IPR000033">
    <property type="entry name" value="LDLR_classB_rpt"/>
</dbReference>
<feature type="disulfide bond" evidence="17">
    <location>
        <begin position="1983"/>
        <end position="1998"/>
    </location>
</feature>
<dbReference type="Pfam" id="PF24468">
    <property type="entry name" value="EGF_LRP2"/>
    <property type="match status" value="1"/>
</dbReference>
<feature type="disulfide bond" evidence="17">
    <location>
        <begin position="221"/>
        <end position="236"/>
    </location>
</feature>
<feature type="disulfide bond" evidence="17">
    <location>
        <begin position="2958"/>
        <end position="2976"/>
    </location>
</feature>
<dbReference type="EMBL" id="LR787625">
    <property type="protein sequence ID" value="CAB3263487.1"/>
    <property type="molecule type" value="mRNA"/>
</dbReference>
<feature type="disulfide bond" evidence="17">
    <location>
        <begin position="2010"/>
        <end position="2028"/>
    </location>
</feature>
<evidence type="ECO:0000256" key="11">
    <source>
        <dbReference type="ARBA" id="ARBA00023157"/>
    </source>
</evidence>
<evidence type="ECO:0000259" key="21">
    <source>
        <dbReference type="PROSITE" id="PS50026"/>
    </source>
</evidence>
<dbReference type="PROSITE" id="PS01209">
    <property type="entry name" value="LDLRA_1"/>
    <property type="match status" value="14"/>
</dbReference>
<feature type="disulfide bond" evidence="17">
    <location>
        <begin position="2507"/>
        <end position="2525"/>
    </location>
</feature>
<evidence type="ECO:0000313" key="22">
    <source>
        <dbReference type="EMBL" id="CAB3263487.1"/>
    </source>
</evidence>
<sequence length="3646" mass="404944">MTLVAQDNPPMLEIVLFDPAKLTGSNQCSESRTRSCSDICVPIPEAPNYRCLCPDSRELTADNHTCRDKLNYTAPSPCRGDSFECSNGLCISQKWVCDGDPDCSDGSDESFDRCANKSCPEGHFKCHSTGLCISPRWVCDGEKDCSDGEDENTDICASKTCMAGHFLCNSGLCIPDIWRCDSDNDCHDGSDEMGDCSYTSCVSAVYFTCDNGRCVSLEWKCDGEDDCGDNSDESGCTPVDSCTFPHETACGNGSTTCIMPGWRCDGDNDCPDGSDEAGCGNITCPQNMLRCGTTGPCSLLSMWKCDGEAECPDAWDETNCSCTVNDSVKQVRCLTKSYLYDCVNRCDGVEDCLDNSDENYCAVEGTCVNAGCSHTCYENFTLNDGYICQCPKGMELNSDHKTCRYIPFCTKQGQCSQICHQHRSTYECSCYPDWHLNPYDVTAWECVFDRPEPPPFVIFSNLHALRYFPLNLTLESSRLKSEHLVNDMKWISGALDFHYRKRKLFYTDVADDTITSIDLTYNTHDHSLQSSNSTVVISGGLGTPEGIAVDWLADRIYFADSTLDQIEVVQLDGQHRCVVVAGGLSNPRALAVDPRYGLIFWTDWEEENPRIERSTTAGEEREVIWDALRNGGGWPNALTIDYLQNRIYWADAKSDVIYSSRYDMSDHVTVVWQIDWLTHPYAITVFAHNLIWTDWGTTVIASAHKWPNRNSSVLELSLSQPFDIKVYHESRQPLTKTASSTEALENPCANHACEGLCVISPLRIQTQSPPELSYKCLCPHMLKLAADGRSCEHIDAFLVYARHDEIRGVRVENLNYSATYALSTPLVKNVTRLAVHASRDEIYWSDSVLREIKRANVDGSSVETVIETDLESPNVVGLVVDWMRDLIFWTSYDAVMHNGRSVNRGKLSVTSLDGRYKVRLDNRTTGSAWSALRRPRALTSDLSNGILYFAADDGIHKIAMDGSGLQRIIASNKVNDLKFCNGSLYATINNNLNRIYPGSCKQYWCHDDLEVQGTKLSIQAHYMWLYDPTTNAIYELLRKGSKWTRKLARGQVRELRDIAMFDSSAQILTPALVANLPCRNNNGGCEQICLPSPSNNRDVICKCSVGFQPVKSNATACEAIQDFLLYTNSHVLTGVDIHGGQTETLVPITTQLLPTGVDFYARNNTIVWIDTAASLIKAASRDAKSQWIVYSPYVDHKDTDGRQTGERFEGVAVDWIAKNVYWTDPGMDLIKVIRLNGSFPYTIYKGGEKVRAIAVHPTRGLLFATDWGSEASVIRMRLDGSQSTQVVTGLGWPNGLTIDYEHDKVFWCDAKTDLIQSSDLNGNNIKTVVTTTQRRAYGLTYLNGILYWTDSQYLDGSISSYDIVGSTGQLLRRRLSNHLKDIVAYSPDRQRGTNVCGINNGGCEQLCFYLGDENRKCACAYGRLSDDNMTCQAYDRYILYSFRTVIRSIDVYDPTNLNEPFPLIENPKVMQSVVAMAMDYGGKRIFYSDMVKGNIYSINMKERGRSTPNRKPVAKDVGTVEGLTYHRGYDALFWTSYTDKTVVRMFLSHPNATAPNIIVMKQSEDDSLRALVIYECSQQNYVFWTNWNKKSPGLWRAHLDGGDPQAIIVTRISTPNALTIDIVVRQLYWADATLDKIESCDFNGRNRKIILSRGLEHAFSIAVLGKHLYWSDWQREKVMRAIKWTGEEVEVMRNLTYINLLGVLAVYNDSCVPNPCDNFRCKHQCVVLDDGKASCLCPNGEVAHLCQGEELSCGKNGFNCSVTAPTGGDKQECIPYSLTCDGTHHCDDSADEDPLYCERRSCRDNYWMCGNGRCILNKLVCNEIDDCGDGSDESKDVDCPSPKTTCLAGMYACGNGHCIPTSWKCDGEDDCGDGSDERCNATCPDNSFQCLSDGICILSSYKCDYDIDCADGSDEADCDGRCRVGFMSCAANDHCIPLRWSCDGQNDCVDGSDERSCDDAGTCLGGLFRCETSGKCINMEWKCDRDDDCDDGSDEMNCEYPPCNATEFKCTDGKCVPFKWHCDGDRDCADGSDERNCSSTTCDRKSQIQCQAGLCLPLNVTCNDKPDCPNGIDERGCNKDDCKDQSVCEQICIEKVYRYECACRKGYKLSDDESHCTDLDECTDPASNPPCSQVCTNIAGAFICSCAKGYFKDPHDSTHCKAGRRSGLGEIMFSNGKFIGRVDLETTHNSSRNLHLFDPVAFDVDFFKQRLYWSDVVRGHSVIKRADLNQPYLTLANDIMSHSDTVVNVTIRNVQGIAFDWYADNIYWTDMGTAKIEVAKSNGLFQKTLISKGLDLPKAIALDPENGYMYWSDVGEKPYIGRAGMDGSNRSIVIDKTIFRAFAYPGSLTIDYPSAKLFWSDTKKGFIAFCNLDGAHPKIVVESAVSSQFASMFGAIAVFEDLVYWYDPHNATVVSTDKFNRTSLSKPPIVLTNIPYKITDLKVIHPLRQPAWDVSHRIKPCGGDSGCHDLCLIAPRGGHRCECPNNFYLGADKYSCISNCSFSEFMCATDKCIPFWWKCDGVNDCADNSDELPSLNCTEFFCTPGQFQCHNSTEAMHDCINPTGLCDGIRECKDGSDEINCDKHVCLRNQFKCSHSSPPICIPDLFVCDGSVQCANHEDEENCGPVTCPADHYTCDSDQEGDLSPDCIPNSWVCDGAEECVNGDDEKKCPPKTCKEDEFACVNHNSCILKAWKCDGEMDCNDGSDEGPDICSTPACTEFLCNNGQCVSKKWRCDFDNDCGDNSDETDCPQKECQDNHFLCTDKSKCILSEFRCDGTPDCDDKSDEANCTATRCSAAEFACKDHHLCIPLENRCDGIINCMDGSDETECKVSSIFQCPSHMFRCEDNTCIPLLWKCDGHFDCPDGSDEGPVCNQFVCLADRPFRCPTFNVCLPLTKICDGNNDCLGDSSDENQPNCKGTQPDLGHSSDGSTCVLWRKQTNSMVVKQTDGARDITEGYMCGDGTCASLTTLCDGVQTCPDGRDELFCLTGECTAEHNCTHKIKGECSMLPRVASGGRYRSICKCKEGFELDSDLHCRDIDECKTLHPCSQKCTNVIGSFHCSCDDGWTNYYHTFCRMSRSPQQTARLITTSGVPTSIHIFAPLEAVKVTRQSVVQFNSSGIEVTRMTPSVVDDTIYWIDSKHRGIYSWNGKHPTLLLRLPAKHRPSGLDFDWVGSNLYWSDLGTRSVHIMPIQKSQTSKRPLEHFAIYNSENSMINWPLDVALSIQTGFMFVADGGTDVIKPSILRLPMNGQRGANHITIRSKNMQWPNSVVVDEPASRIYWVDSKSRSIWSSDFDGTGQVLVRQFDIHIWPKTIALFGDYIFATTSLTFRVLRIHKLAHTLPSSATQRLSKSHQTVPFLFNSGPKRVAPFAQLSRLEWVDYGLGNPPAIAIADGVPQTSIAMQLSKKSGRCTRCNSNLTTLCLNDGESYSCRCPQVTSSGRAKMLHCACVGVTCTDGETCVAGKCGCPSGKTCHVTGEAAGASPVAPVVIVTVLFILIVGVVLWFVYRKKTKGLGFRHFMSPSRNEVENMRYSELNASEVTSLSGESTKLNNGDATSDSNGLLHLDNGYEDEVVTEIEASDDDQTANGDRVTLGYDRIYFESGTTERSSEHALLLTDDPMTEPPEGVTPDDEPLTSNDETPYEVPSL</sequence>
<keyword evidence="10 20" id="KW-0472">Membrane</keyword>
<feature type="disulfide bond" evidence="16">
    <location>
        <begin position="3040"/>
        <end position="3050"/>
    </location>
</feature>
<feature type="region of interest" description="Disordered" evidence="19">
    <location>
        <begin position="3542"/>
        <end position="3561"/>
    </location>
</feature>
<dbReference type="GO" id="GO:0016324">
    <property type="term" value="C:apical plasma membrane"/>
    <property type="evidence" value="ECO:0007669"/>
    <property type="project" value="TreeGrafter"/>
</dbReference>
<name>A0A6F9DJ61_9ASCI</name>
<keyword evidence="6" id="KW-0732">Signal</keyword>
<feature type="compositionally biased region" description="Polar residues" evidence="19">
    <location>
        <begin position="3542"/>
        <end position="3559"/>
    </location>
</feature>
<evidence type="ECO:0000256" key="8">
    <source>
        <dbReference type="ARBA" id="ARBA00022837"/>
    </source>
</evidence>
<dbReference type="InterPro" id="IPR002172">
    <property type="entry name" value="LDrepeatLR_classA_rpt"/>
</dbReference>
<dbReference type="Gene3D" id="2.10.25.10">
    <property type="entry name" value="Laminin"/>
    <property type="match status" value="5"/>
</dbReference>
<feature type="disulfide bond" evidence="17">
    <location>
        <begin position="1853"/>
        <end position="1871"/>
    </location>
</feature>
<dbReference type="PANTHER" id="PTHR22722:SF14">
    <property type="entry name" value="MEGALIN, ISOFORM A"/>
    <property type="match status" value="1"/>
</dbReference>
<feature type="disulfide bond" evidence="17">
    <location>
        <begin position="2970"/>
        <end position="2985"/>
    </location>
</feature>
<proteinExistence type="evidence at transcript level"/>
<feature type="disulfide bond" evidence="17">
    <location>
        <begin position="264"/>
        <end position="279"/>
    </location>
</feature>
<feature type="disulfide bond" evidence="17">
    <location>
        <begin position="2500"/>
        <end position="2512"/>
    </location>
</feature>
<evidence type="ECO:0000256" key="14">
    <source>
        <dbReference type="ARBA" id="ARBA00023180"/>
    </source>
</evidence>
<comment type="subcellular location">
    <subcellularLocation>
        <location evidence="15">Membrane</location>
        <location evidence="15">Coated pit</location>
    </subcellularLocation>
    <subcellularLocation>
        <location evidence="1">Membrane</location>
        <topology evidence="1">Single-pass type I membrane protein</topology>
    </subcellularLocation>
</comment>
<keyword evidence="13" id="KW-0168">Coated pit</keyword>
<feature type="disulfide bond" evidence="17">
    <location>
        <begin position="209"/>
        <end position="227"/>
    </location>
</feature>
<dbReference type="Pfam" id="PF00058">
    <property type="entry name" value="Ldl_recept_b"/>
    <property type="match status" value="7"/>
</dbReference>
<dbReference type="SUPFAM" id="SSF57424">
    <property type="entry name" value="LDL receptor-like module"/>
    <property type="match status" value="23"/>
</dbReference>
<dbReference type="PROSITE" id="PS50026">
    <property type="entry name" value="EGF_3"/>
    <property type="match status" value="2"/>
</dbReference>
<feature type="disulfide bond" evidence="17">
    <location>
        <begin position="2654"/>
        <end position="2669"/>
    </location>
</feature>
<feature type="transmembrane region" description="Helical" evidence="20">
    <location>
        <begin position="3484"/>
        <end position="3506"/>
    </location>
</feature>
<evidence type="ECO:0000256" key="20">
    <source>
        <dbReference type="SAM" id="Phobius"/>
    </source>
</evidence>
<evidence type="ECO:0000256" key="6">
    <source>
        <dbReference type="ARBA" id="ARBA00022729"/>
    </source>
</evidence>
<evidence type="ECO:0000256" key="18">
    <source>
        <dbReference type="PROSITE-ProRule" id="PRU00461"/>
    </source>
</evidence>
<dbReference type="PANTHER" id="PTHR22722">
    <property type="entry name" value="LOW-DENSITY LIPOPROTEIN RECEPTOR-RELATED PROTEIN 2-RELATED"/>
    <property type="match status" value="1"/>
</dbReference>
<keyword evidence="3 16" id="KW-0245">EGF-like domain</keyword>
<keyword evidence="12 22" id="KW-0675">Receptor</keyword>
<dbReference type="CDD" id="cd00054">
    <property type="entry name" value="EGF_CA"/>
    <property type="match status" value="1"/>
</dbReference>
<dbReference type="InterPro" id="IPR049883">
    <property type="entry name" value="NOTCH1_EGF-like"/>
</dbReference>
<dbReference type="GO" id="GO:0043235">
    <property type="term" value="C:receptor complex"/>
    <property type="evidence" value="ECO:0007669"/>
    <property type="project" value="TreeGrafter"/>
</dbReference>
<accession>A0A6F9DJ61</accession>
<dbReference type="GO" id="GO:0005905">
    <property type="term" value="C:clathrin-coated pit"/>
    <property type="evidence" value="ECO:0007669"/>
    <property type="project" value="UniProtKB-KW"/>
</dbReference>
<dbReference type="FunFam" id="2.120.10.30:FF:000241">
    <property type="entry name" value="Low-density lipoprotein receptor-related protein 6"/>
    <property type="match status" value="3"/>
</dbReference>
<dbReference type="InterPro" id="IPR051221">
    <property type="entry name" value="LDLR-related"/>
</dbReference>
<feature type="disulfide bond" evidence="17">
    <location>
        <begin position="1942"/>
        <end position="1957"/>
    </location>
</feature>